<feature type="chain" id="PRO_5012984821" evidence="1">
    <location>
        <begin position="23"/>
        <end position="81"/>
    </location>
</feature>
<gene>
    <name evidence="2" type="ORF">KGM_213489A</name>
</gene>
<protein>
    <submittedName>
        <fullName evidence="2">Uncharacterized protein</fullName>
    </submittedName>
</protein>
<sequence length="81" mass="9580">MSGFRRSRVLFAICFLLQITTPYNIRNHPCCLEPNENLTLAMIIDAFEIYGHDPTDKLDNLWLYQNEMMRIKTAEDQMIKL</sequence>
<dbReference type="EMBL" id="AGBW02002142">
    <property type="protein sequence ID" value="OWR55662.1"/>
    <property type="molecule type" value="Genomic_DNA"/>
</dbReference>
<dbReference type="InParanoid" id="A0A212FPI9"/>
<dbReference type="KEGG" id="dpl:KGM_213489A"/>
<proteinExistence type="predicted"/>
<name>A0A212FPI9_DANPL</name>
<reference evidence="2 3" key="1">
    <citation type="journal article" date="2011" name="Cell">
        <title>The monarch butterfly genome yields insights into long-distance migration.</title>
        <authorList>
            <person name="Zhan S."/>
            <person name="Merlin C."/>
            <person name="Boore J.L."/>
            <person name="Reppert S.M."/>
        </authorList>
    </citation>
    <scope>NUCLEOTIDE SEQUENCE [LARGE SCALE GENOMIC DNA]</scope>
    <source>
        <strain evidence="2">F-2</strain>
    </source>
</reference>
<feature type="non-terminal residue" evidence="2">
    <location>
        <position position="81"/>
    </location>
</feature>
<evidence type="ECO:0000313" key="3">
    <source>
        <dbReference type="Proteomes" id="UP000007151"/>
    </source>
</evidence>
<evidence type="ECO:0000313" key="2">
    <source>
        <dbReference type="EMBL" id="OWR55662.1"/>
    </source>
</evidence>
<evidence type="ECO:0000256" key="1">
    <source>
        <dbReference type="SAM" id="SignalP"/>
    </source>
</evidence>
<keyword evidence="1" id="KW-0732">Signal</keyword>
<organism evidence="2 3">
    <name type="scientific">Danaus plexippus plexippus</name>
    <dbReference type="NCBI Taxonomy" id="278856"/>
    <lineage>
        <taxon>Eukaryota</taxon>
        <taxon>Metazoa</taxon>
        <taxon>Ecdysozoa</taxon>
        <taxon>Arthropoda</taxon>
        <taxon>Hexapoda</taxon>
        <taxon>Insecta</taxon>
        <taxon>Pterygota</taxon>
        <taxon>Neoptera</taxon>
        <taxon>Endopterygota</taxon>
        <taxon>Lepidoptera</taxon>
        <taxon>Glossata</taxon>
        <taxon>Ditrysia</taxon>
        <taxon>Papilionoidea</taxon>
        <taxon>Nymphalidae</taxon>
        <taxon>Danainae</taxon>
        <taxon>Danaini</taxon>
        <taxon>Danaina</taxon>
        <taxon>Danaus</taxon>
        <taxon>Danaus</taxon>
    </lineage>
</organism>
<keyword evidence="3" id="KW-1185">Reference proteome</keyword>
<comment type="caution">
    <text evidence="2">The sequence shown here is derived from an EMBL/GenBank/DDBJ whole genome shotgun (WGS) entry which is preliminary data.</text>
</comment>
<feature type="signal peptide" evidence="1">
    <location>
        <begin position="1"/>
        <end position="22"/>
    </location>
</feature>
<dbReference type="Proteomes" id="UP000007151">
    <property type="component" value="Unassembled WGS sequence"/>
</dbReference>
<dbReference type="AlphaFoldDB" id="A0A212FPI9"/>
<accession>A0A212FPI9</accession>